<name>A0AAD6ETH4_9POAL</name>
<dbReference type="PANTHER" id="PTHR10681:SF128">
    <property type="entry name" value="THIOREDOXIN-DEPENDENT PEROXIDE REDUCTASE, MITOCHONDRIAL"/>
    <property type="match status" value="1"/>
</dbReference>
<evidence type="ECO:0000256" key="2">
    <source>
        <dbReference type="ARBA" id="ARBA00023002"/>
    </source>
</evidence>
<evidence type="ECO:0000256" key="1">
    <source>
        <dbReference type="ARBA" id="ARBA00009796"/>
    </source>
</evidence>
<dbReference type="SUPFAM" id="SSF52833">
    <property type="entry name" value="Thioredoxin-like"/>
    <property type="match status" value="1"/>
</dbReference>
<keyword evidence="4" id="KW-1185">Reference proteome</keyword>
<dbReference type="GO" id="GO:0042744">
    <property type="term" value="P:hydrogen peroxide catabolic process"/>
    <property type="evidence" value="ECO:0007669"/>
    <property type="project" value="TreeGrafter"/>
</dbReference>
<dbReference type="GO" id="GO:0008379">
    <property type="term" value="F:thioredoxin peroxidase activity"/>
    <property type="evidence" value="ECO:0007669"/>
    <property type="project" value="TreeGrafter"/>
</dbReference>
<dbReference type="AlphaFoldDB" id="A0AAD6ETH4"/>
<dbReference type="GO" id="GO:0033554">
    <property type="term" value="P:cellular response to stress"/>
    <property type="evidence" value="ECO:0007669"/>
    <property type="project" value="TreeGrafter"/>
</dbReference>
<accession>A0AAD6ETH4</accession>
<dbReference type="PANTHER" id="PTHR10681">
    <property type="entry name" value="THIOREDOXIN PEROXIDASE"/>
    <property type="match status" value="1"/>
</dbReference>
<evidence type="ECO:0000313" key="4">
    <source>
        <dbReference type="Proteomes" id="UP001210211"/>
    </source>
</evidence>
<gene>
    <name evidence="3" type="ORF">LUZ61_004156</name>
</gene>
<comment type="caution">
    <text evidence="3">The sequence shown here is derived from an EMBL/GenBank/DDBJ whole genome shotgun (WGS) entry which is preliminary data.</text>
</comment>
<protein>
    <submittedName>
        <fullName evidence="3">Uncharacterized protein</fullName>
    </submittedName>
</protein>
<evidence type="ECO:0000313" key="3">
    <source>
        <dbReference type="EMBL" id="KAJ3700451.1"/>
    </source>
</evidence>
<sequence>MLQFFYQGLALQLSSYLFQTLQEKLCRQCRRRGCSQVGWNHSSGFEAEAVFDQEFINAGVWLWETADVVITYQECFATDTDRNTLCYRTYTGQVVLLHEGEFSHLAWVQIDRKSGGFGDLNYPLISDITKSISNHMGGLFIKDEEGAIEHSTINNFVIGRSIDETMRTLQVSLLCGKLLRNL</sequence>
<organism evidence="3 4">
    <name type="scientific">Rhynchospora tenuis</name>
    <dbReference type="NCBI Taxonomy" id="198213"/>
    <lineage>
        <taxon>Eukaryota</taxon>
        <taxon>Viridiplantae</taxon>
        <taxon>Streptophyta</taxon>
        <taxon>Embryophyta</taxon>
        <taxon>Tracheophyta</taxon>
        <taxon>Spermatophyta</taxon>
        <taxon>Magnoliopsida</taxon>
        <taxon>Liliopsida</taxon>
        <taxon>Poales</taxon>
        <taxon>Cyperaceae</taxon>
        <taxon>Cyperoideae</taxon>
        <taxon>Rhynchosporeae</taxon>
        <taxon>Rhynchospora</taxon>
    </lineage>
</organism>
<dbReference type="Proteomes" id="UP001210211">
    <property type="component" value="Unassembled WGS sequence"/>
</dbReference>
<dbReference type="InterPro" id="IPR050217">
    <property type="entry name" value="Peroxiredoxin"/>
</dbReference>
<keyword evidence="2" id="KW-0560">Oxidoreductase</keyword>
<dbReference type="InterPro" id="IPR036249">
    <property type="entry name" value="Thioredoxin-like_sf"/>
</dbReference>
<dbReference type="Gene3D" id="3.40.30.10">
    <property type="entry name" value="Glutaredoxin"/>
    <property type="match status" value="1"/>
</dbReference>
<proteinExistence type="inferred from homology"/>
<dbReference type="EMBL" id="JAMRDG010000001">
    <property type="protein sequence ID" value="KAJ3700451.1"/>
    <property type="molecule type" value="Genomic_DNA"/>
</dbReference>
<reference evidence="3 4" key="1">
    <citation type="journal article" date="2022" name="Cell">
        <title>Repeat-based holocentromeres influence genome architecture and karyotype evolution.</title>
        <authorList>
            <person name="Hofstatter P.G."/>
            <person name="Thangavel G."/>
            <person name="Lux T."/>
            <person name="Neumann P."/>
            <person name="Vondrak T."/>
            <person name="Novak P."/>
            <person name="Zhang M."/>
            <person name="Costa L."/>
            <person name="Castellani M."/>
            <person name="Scott A."/>
            <person name="Toegelov H."/>
            <person name="Fuchs J."/>
            <person name="Mata-Sucre Y."/>
            <person name="Dias Y."/>
            <person name="Vanzela A.L.L."/>
            <person name="Huettel B."/>
            <person name="Almeida C.C.S."/>
            <person name="Simkova H."/>
            <person name="Souza G."/>
            <person name="Pedrosa-Harand A."/>
            <person name="Macas J."/>
            <person name="Mayer K.F.X."/>
            <person name="Houben A."/>
            <person name="Marques A."/>
        </authorList>
    </citation>
    <scope>NUCLEOTIDE SEQUENCE [LARGE SCALE GENOMIC DNA]</scope>
    <source>
        <strain evidence="3">RhyTen1mFocal</strain>
    </source>
</reference>
<dbReference type="GO" id="GO:0006979">
    <property type="term" value="P:response to oxidative stress"/>
    <property type="evidence" value="ECO:0007669"/>
    <property type="project" value="TreeGrafter"/>
</dbReference>
<dbReference type="GO" id="GO:0045454">
    <property type="term" value="P:cell redox homeostasis"/>
    <property type="evidence" value="ECO:0007669"/>
    <property type="project" value="TreeGrafter"/>
</dbReference>
<comment type="similarity">
    <text evidence="1">Belongs to the peroxiredoxin family. AhpC/Prx1 subfamily.</text>
</comment>